<dbReference type="Gene3D" id="3.90.226.10">
    <property type="entry name" value="2-enoyl-CoA Hydratase, Chain A, domain 1"/>
    <property type="match status" value="1"/>
</dbReference>
<dbReference type="GO" id="GO:0009368">
    <property type="term" value="C:endopeptidase Clp complex"/>
    <property type="evidence" value="ECO:0007669"/>
    <property type="project" value="TreeGrafter"/>
</dbReference>
<keyword evidence="3 7" id="KW-0645">Protease</keyword>
<dbReference type="AlphaFoldDB" id="A0A4Y9FPX1"/>
<evidence type="ECO:0000256" key="4">
    <source>
        <dbReference type="ARBA" id="ARBA00022801"/>
    </source>
</evidence>
<organism evidence="7 8">
    <name type="scientific">Streptococcus acidominimus</name>
    <dbReference type="NCBI Taxonomy" id="1326"/>
    <lineage>
        <taxon>Bacteria</taxon>
        <taxon>Bacillati</taxon>
        <taxon>Bacillota</taxon>
        <taxon>Bacilli</taxon>
        <taxon>Lactobacillales</taxon>
        <taxon>Streptococcaceae</taxon>
        <taxon>Streptococcus</taxon>
    </lineage>
</organism>
<keyword evidence="5" id="KW-0720">Serine protease</keyword>
<dbReference type="PANTHER" id="PTHR10381:SF70">
    <property type="entry name" value="ATP-DEPENDENT CLP PROTEASE PROTEOLYTIC SUBUNIT"/>
    <property type="match status" value="1"/>
</dbReference>
<dbReference type="GO" id="GO:0004176">
    <property type="term" value="F:ATP-dependent peptidase activity"/>
    <property type="evidence" value="ECO:0007669"/>
    <property type="project" value="InterPro"/>
</dbReference>
<dbReference type="CDD" id="cd07016">
    <property type="entry name" value="S14_ClpP_1"/>
    <property type="match status" value="1"/>
</dbReference>
<dbReference type="SUPFAM" id="SSF52096">
    <property type="entry name" value="ClpP/crotonase"/>
    <property type="match status" value="1"/>
</dbReference>
<evidence type="ECO:0000256" key="1">
    <source>
        <dbReference type="ARBA" id="ARBA00007039"/>
    </source>
</evidence>
<dbReference type="InterPro" id="IPR023562">
    <property type="entry name" value="ClpP/TepA"/>
</dbReference>
<proteinExistence type="inferred from homology"/>
<comment type="caution">
    <text evidence="7">The sequence shown here is derived from an EMBL/GenBank/DDBJ whole genome shotgun (WGS) entry which is preliminary data.</text>
</comment>
<keyword evidence="2" id="KW-0963">Cytoplasm</keyword>
<dbReference type="InterPro" id="IPR029045">
    <property type="entry name" value="ClpP/crotonase-like_dom_sf"/>
</dbReference>
<evidence type="ECO:0000313" key="8">
    <source>
        <dbReference type="Proteomes" id="UP000297747"/>
    </source>
</evidence>
<dbReference type="NCBIfam" id="NF045542">
    <property type="entry name" value="Clp_rel_HeadMat"/>
    <property type="match status" value="1"/>
</dbReference>
<evidence type="ECO:0000313" key="7">
    <source>
        <dbReference type="EMBL" id="TFU30902.1"/>
    </source>
</evidence>
<accession>A0A4Y9FPX1</accession>
<protein>
    <recommendedName>
        <fullName evidence="6">ATP-dependent Clp protease proteolytic subunit</fullName>
    </recommendedName>
</protein>
<dbReference type="Proteomes" id="UP000297747">
    <property type="component" value="Unassembled WGS sequence"/>
</dbReference>
<dbReference type="GO" id="GO:0004252">
    <property type="term" value="F:serine-type endopeptidase activity"/>
    <property type="evidence" value="ECO:0007669"/>
    <property type="project" value="InterPro"/>
</dbReference>
<evidence type="ECO:0000256" key="6">
    <source>
        <dbReference type="RuleBase" id="RU003567"/>
    </source>
</evidence>
<name>A0A4Y9FPX1_STRAI</name>
<dbReference type="RefSeq" id="WP_135052738.1">
    <property type="nucleotide sequence ID" value="NZ_JADGLI010000012.1"/>
</dbReference>
<evidence type="ECO:0000256" key="3">
    <source>
        <dbReference type="ARBA" id="ARBA00022670"/>
    </source>
</evidence>
<keyword evidence="4" id="KW-0378">Hydrolase</keyword>
<evidence type="ECO:0000256" key="5">
    <source>
        <dbReference type="ARBA" id="ARBA00022825"/>
    </source>
</evidence>
<dbReference type="PANTHER" id="PTHR10381">
    <property type="entry name" value="ATP-DEPENDENT CLP PROTEASE PROTEOLYTIC SUBUNIT"/>
    <property type="match status" value="1"/>
</dbReference>
<dbReference type="GO" id="GO:0006515">
    <property type="term" value="P:protein quality control for misfolded or incompletely synthesized proteins"/>
    <property type="evidence" value="ECO:0007669"/>
    <property type="project" value="TreeGrafter"/>
</dbReference>
<dbReference type="InterPro" id="IPR001907">
    <property type="entry name" value="ClpP"/>
</dbReference>
<dbReference type="PRINTS" id="PR00127">
    <property type="entry name" value="CLPPROTEASEP"/>
</dbReference>
<comment type="similarity">
    <text evidence="1 6">Belongs to the peptidase S14 family.</text>
</comment>
<sequence length="222" mass="23946">MKQIQVKGAIISNNDKWFYDWLEMDATAPKDIVLPDTGEDVEVIINSGGGDVYAGSEIYTTLRSYSGQVHVKIVGIAASAASVIAMAGHRVEISPTAQIMIHNVSSGAYGDHKTLAHEAEVLEGFNKSIASAYTAKTGKGLEELLQLMGEETWFTAEKAVEHGFADSVMFADQMAPSFVATKSSIIPSDVIEKMRIAMSPPAIDIEELAEKVADQLATRLVR</sequence>
<dbReference type="EMBL" id="SPQA01000012">
    <property type="protein sequence ID" value="TFU30902.1"/>
    <property type="molecule type" value="Genomic_DNA"/>
</dbReference>
<gene>
    <name evidence="7" type="ORF">E4U01_04625</name>
</gene>
<dbReference type="Pfam" id="PF00574">
    <property type="entry name" value="CLP_protease"/>
    <property type="match status" value="1"/>
</dbReference>
<dbReference type="GO" id="GO:0051117">
    <property type="term" value="F:ATPase binding"/>
    <property type="evidence" value="ECO:0007669"/>
    <property type="project" value="TreeGrafter"/>
</dbReference>
<evidence type="ECO:0000256" key="2">
    <source>
        <dbReference type="ARBA" id="ARBA00022490"/>
    </source>
</evidence>
<reference evidence="7 8" key="1">
    <citation type="submission" date="2019-03" db="EMBL/GenBank/DDBJ databases">
        <title>Diversity of the mouse oral microbiome.</title>
        <authorList>
            <person name="Joseph S."/>
            <person name="Aduse-Opoku J."/>
            <person name="Curtis M."/>
            <person name="Wade W."/>
            <person name="Hashim A."/>
        </authorList>
    </citation>
    <scope>NUCLEOTIDE SEQUENCE [LARGE SCALE GENOMIC DNA]</scope>
    <source>
        <strain evidence="7 8">HT4</strain>
    </source>
</reference>